<evidence type="ECO:0000313" key="11">
    <source>
        <dbReference type="Proteomes" id="UP000052268"/>
    </source>
</evidence>
<dbReference type="EMBL" id="JACU01000008">
    <property type="protein sequence ID" value="KMS52879.1"/>
    <property type="molecule type" value="Genomic_DNA"/>
</dbReference>
<dbReference type="GO" id="GO:0003676">
    <property type="term" value="F:nucleic acid binding"/>
    <property type="evidence" value="ECO:0007669"/>
    <property type="project" value="InterPro"/>
</dbReference>
<dbReference type="PANTHER" id="PTHR30008:SF0">
    <property type="entry name" value="EXODEOXYRIBONUCLEASE 7 LARGE SUBUNIT"/>
    <property type="match status" value="1"/>
</dbReference>
<dbReference type="NCBIfam" id="TIGR00237">
    <property type="entry name" value="xseA"/>
    <property type="match status" value="1"/>
</dbReference>
<dbReference type="Pfam" id="PF02601">
    <property type="entry name" value="Exonuc_VII_L"/>
    <property type="match status" value="1"/>
</dbReference>
<evidence type="ECO:0000259" key="9">
    <source>
        <dbReference type="Pfam" id="PF13742"/>
    </source>
</evidence>
<dbReference type="PANTHER" id="PTHR30008">
    <property type="entry name" value="EXODEOXYRIBONUCLEASE 7 LARGE SUBUNIT"/>
    <property type="match status" value="1"/>
</dbReference>
<dbReference type="InterPro" id="IPR020579">
    <property type="entry name" value="Exonuc_VII_lsu_C"/>
</dbReference>
<evidence type="ECO:0000259" key="8">
    <source>
        <dbReference type="Pfam" id="PF02601"/>
    </source>
</evidence>
<gene>
    <name evidence="5" type="primary">xseA</name>
    <name evidence="10" type="ORF">V474_25395</name>
</gene>
<feature type="compositionally biased region" description="Pro residues" evidence="7">
    <location>
        <begin position="474"/>
        <end position="496"/>
    </location>
</feature>
<comment type="subcellular location">
    <subcellularLocation>
        <location evidence="5 6">Cytoplasm</location>
    </subcellularLocation>
</comment>
<dbReference type="GO" id="GO:0006308">
    <property type="term" value="P:DNA catabolic process"/>
    <property type="evidence" value="ECO:0007669"/>
    <property type="project" value="UniProtKB-UniRule"/>
</dbReference>
<keyword evidence="2 5" id="KW-0540">Nuclease</keyword>
<keyword evidence="3 5" id="KW-0378">Hydrolase</keyword>
<dbReference type="EC" id="3.1.11.6" evidence="5"/>
<evidence type="ECO:0000256" key="3">
    <source>
        <dbReference type="ARBA" id="ARBA00022801"/>
    </source>
</evidence>
<dbReference type="Pfam" id="PF13742">
    <property type="entry name" value="tRNA_anti_2"/>
    <property type="match status" value="1"/>
</dbReference>
<dbReference type="OrthoDB" id="9802795at2"/>
<feature type="region of interest" description="Disordered" evidence="7">
    <location>
        <begin position="466"/>
        <end position="506"/>
    </location>
</feature>
<dbReference type="RefSeq" id="WP_082699866.1">
    <property type="nucleotide sequence ID" value="NZ_KQ130456.1"/>
</dbReference>
<feature type="domain" description="OB-fold nucleic acid binding" evidence="9">
    <location>
        <begin position="33"/>
        <end position="126"/>
    </location>
</feature>
<dbReference type="PATRIC" id="fig|1114963.3.peg.3934"/>
<dbReference type="GO" id="GO:0008855">
    <property type="term" value="F:exodeoxyribonuclease VII activity"/>
    <property type="evidence" value="ECO:0007669"/>
    <property type="project" value="UniProtKB-UniRule"/>
</dbReference>
<keyword evidence="4 5" id="KW-0269">Exonuclease</keyword>
<comment type="similarity">
    <text evidence="5 6">Belongs to the XseA family.</text>
</comment>
<reference evidence="10 11" key="1">
    <citation type="journal article" date="2015" name="G3 (Bethesda)">
        <title>Insights into Ongoing Evolution of the Hexachlorocyclohexane Catabolic Pathway from Comparative Genomics of Ten Sphingomonadaceae Strains.</title>
        <authorList>
            <person name="Pearce S.L."/>
            <person name="Oakeshott J.G."/>
            <person name="Pandey G."/>
        </authorList>
    </citation>
    <scope>NUCLEOTIDE SEQUENCE [LARGE SCALE GENOMIC DNA]</scope>
    <source>
        <strain evidence="10 11">LL02</strain>
    </source>
</reference>
<evidence type="ECO:0000256" key="2">
    <source>
        <dbReference type="ARBA" id="ARBA00022722"/>
    </source>
</evidence>
<comment type="function">
    <text evidence="5">Bidirectionally degrades single-stranded DNA into large acid-insoluble oligonucleotides, which are then degraded further into small acid-soluble oligonucleotides.</text>
</comment>
<sequence>MPSDQFFYDDDNADGRNGGLVAKESAGDNAAPLSISEISNLLKRTVEDRFGFVRLRGELSGVKRAASGHLYCALKDDKALIDGVMWKGGAQRLAFRPEDGIEVIATGKLTTYPGRSKYQIVIESMEIAGEGALLALLEKLRLRLAAEGLFAPERKRALPFLPQVIGVVTSPTGAVIRDILHRLADRFPSQVLVWPVLVQGEGAAKQIANAVRGFSDIQPGGPVPRPDLVIVARGGGSIEDLWSFNEEIVVRAVAESTIPVISAVGHETDTTLCDYAADRRAPTPTAAAEMAVPVRSEIANQIDEMALRMRRSALRPVTLGRERLEARVQRLPKPDAILAAKAQKLDELSERLRRGLRDEAAAKREALHRVAGKLSLPLLRHRVQSCAKDLDRAGLTPRLLTQRLAHARQGFAPSDRVLPQLDPRLPLQRGYAMVKSAAGTALTSREAAQREGNLVIEFRDGELAVVAGEGAAPTAPPTPPAPSPPPRKAAPRPAPVTPRQDDLFGS</sequence>
<organism evidence="10 11">
    <name type="scientific">Novosphingobium barchaimii LL02</name>
    <dbReference type="NCBI Taxonomy" id="1114963"/>
    <lineage>
        <taxon>Bacteria</taxon>
        <taxon>Pseudomonadati</taxon>
        <taxon>Pseudomonadota</taxon>
        <taxon>Alphaproteobacteria</taxon>
        <taxon>Sphingomonadales</taxon>
        <taxon>Sphingomonadaceae</taxon>
        <taxon>Novosphingobium</taxon>
    </lineage>
</organism>
<keyword evidence="1 5" id="KW-0963">Cytoplasm</keyword>
<dbReference type="Proteomes" id="UP000052268">
    <property type="component" value="Unassembled WGS sequence"/>
</dbReference>
<dbReference type="InterPro" id="IPR025824">
    <property type="entry name" value="OB-fold_nuc-bd_dom"/>
</dbReference>
<dbReference type="HAMAP" id="MF_00378">
    <property type="entry name" value="Exonuc_7_L"/>
    <property type="match status" value="1"/>
</dbReference>
<feature type="domain" description="Exonuclease VII large subunit C-terminal" evidence="8">
    <location>
        <begin position="149"/>
        <end position="464"/>
    </location>
</feature>
<evidence type="ECO:0000313" key="10">
    <source>
        <dbReference type="EMBL" id="KMS52879.1"/>
    </source>
</evidence>
<dbReference type="AlphaFoldDB" id="A0A0J7XMK3"/>
<dbReference type="GO" id="GO:0005737">
    <property type="term" value="C:cytoplasm"/>
    <property type="evidence" value="ECO:0007669"/>
    <property type="project" value="UniProtKB-SubCell"/>
</dbReference>
<dbReference type="CDD" id="cd04489">
    <property type="entry name" value="ExoVII_LU_OBF"/>
    <property type="match status" value="1"/>
</dbReference>
<comment type="subunit">
    <text evidence="5">Heterooligomer composed of large and small subunits.</text>
</comment>
<comment type="caution">
    <text evidence="10">The sequence shown here is derived from an EMBL/GenBank/DDBJ whole genome shotgun (WGS) entry which is preliminary data.</text>
</comment>
<evidence type="ECO:0000256" key="7">
    <source>
        <dbReference type="SAM" id="MobiDB-lite"/>
    </source>
</evidence>
<evidence type="ECO:0000256" key="1">
    <source>
        <dbReference type="ARBA" id="ARBA00022490"/>
    </source>
</evidence>
<evidence type="ECO:0000256" key="4">
    <source>
        <dbReference type="ARBA" id="ARBA00022839"/>
    </source>
</evidence>
<evidence type="ECO:0000256" key="6">
    <source>
        <dbReference type="RuleBase" id="RU004355"/>
    </source>
</evidence>
<protein>
    <recommendedName>
        <fullName evidence="5">Exodeoxyribonuclease 7 large subunit</fullName>
        <ecNumber evidence="5">3.1.11.6</ecNumber>
    </recommendedName>
    <alternativeName>
        <fullName evidence="5">Exodeoxyribonuclease VII large subunit</fullName>
        <shortName evidence="5">Exonuclease VII large subunit</shortName>
    </alternativeName>
</protein>
<comment type="catalytic activity">
    <reaction evidence="5 6">
        <text>Exonucleolytic cleavage in either 5'- to 3'- or 3'- to 5'-direction to yield nucleoside 5'-phosphates.</text>
        <dbReference type="EC" id="3.1.11.6"/>
    </reaction>
</comment>
<dbReference type="GO" id="GO:0009318">
    <property type="term" value="C:exodeoxyribonuclease VII complex"/>
    <property type="evidence" value="ECO:0007669"/>
    <property type="project" value="UniProtKB-UniRule"/>
</dbReference>
<accession>A0A0J7XMK3</accession>
<name>A0A0J7XMK3_9SPHN</name>
<proteinExistence type="inferred from homology"/>
<keyword evidence="11" id="KW-1185">Reference proteome</keyword>
<dbReference type="InterPro" id="IPR003753">
    <property type="entry name" value="Exonuc_VII_L"/>
</dbReference>
<evidence type="ECO:0000256" key="5">
    <source>
        <dbReference type="HAMAP-Rule" id="MF_00378"/>
    </source>
</evidence>